<evidence type="ECO:0000256" key="1">
    <source>
        <dbReference type="SAM" id="MobiDB-lite"/>
    </source>
</evidence>
<proteinExistence type="predicted"/>
<evidence type="ECO:0008006" key="4">
    <source>
        <dbReference type="Google" id="ProtNLM"/>
    </source>
</evidence>
<dbReference type="Gene3D" id="2.160.20.10">
    <property type="entry name" value="Single-stranded right-handed beta-helix, Pectin lyase-like"/>
    <property type="match status" value="1"/>
</dbReference>
<name>A0A455R351_9GAMM</name>
<dbReference type="AlphaFoldDB" id="A0A455R351"/>
<accession>A0A455R351</accession>
<dbReference type="EMBL" id="LC064121">
    <property type="protein sequence ID" value="BBD50161.1"/>
    <property type="molecule type" value="Genomic_DNA"/>
</dbReference>
<dbReference type="SUPFAM" id="SSF51126">
    <property type="entry name" value="Pectin lyase-like"/>
    <property type="match status" value="1"/>
</dbReference>
<evidence type="ECO:0000313" key="3">
    <source>
        <dbReference type="EMBL" id="BBD50161.1"/>
    </source>
</evidence>
<reference evidence="3" key="1">
    <citation type="submission" date="2015-07" db="EMBL/GenBank/DDBJ databases">
        <title>Novel operon containing particulate methane monooxygenase-type genes and epoxyalkane:coenzyme M transferase gene in ethylene-assimilating marine bacterium, Haliea sp. ETY-M.</title>
        <authorList>
            <person name="Suzuki T."/>
            <person name="Habe H."/>
            <person name="Nakajima-Kambe T."/>
            <person name="Fuse H."/>
        </authorList>
    </citation>
    <scope>NUCLEOTIDE SEQUENCE</scope>
    <source>
        <strain evidence="3">ETY-M</strain>
    </source>
</reference>
<dbReference type="InterPro" id="IPR011050">
    <property type="entry name" value="Pectin_lyase_fold/virulence"/>
</dbReference>
<organism evidence="3">
    <name type="scientific">Haliea sp. ETY-M</name>
    <dbReference type="NCBI Taxonomy" id="1055105"/>
    <lineage>
        <taxon>Bacteria</taxon>
        <taxon>Pseudomonadati</taxon>
        <taxon>Pseudomonadota</taxon>
        <taxon>Gammaproteobacteria</taxon>
        <taxon>Cellvibrionales</taxon>
        <taxon>Halieaceae</taxon>
        <taxon>Haliea</taxon>
    </lineage>
</organism>
<feature type="region of interest" description="Disordered" evidence="1">
    <location>
        <begin position="481"/>
        <end position="501"/>
    </location>
</feature>
<feature type="signal peptide" evidence="2">
    <location>
        <begin position="1"/>
        <end position="19"/>
    </location>
</feature>
<feature type="chain" id="PRO_5019833898" description="Pectate lyase superfamily protein domain-containing protein" evidence="2">
    <location>
        <begin position="20"/>
        <end position="501"/>
    </location>
</feature>
<dbReference type="InterPro" id="IPR012334">
    <property type="entry name" value="Pectin_lyas_fold"/>
</dbReference>
<evidence type="ECO:0000256" key="2">
    <source>
        <dbReference type="SAM" id="SignalP"/>
    </source>
</evidence>
<keyword evidence="2" id="KW-0732">Signal</keyword>
<protein>
    <recommendedName>
        <fullName evidence="4">Pectate lyase superfamily protein domain-containing protein</fullName>
    </recommendedName>
</protein>
<sequence length="501" mass="51878">MRRLFVSIVALLITVTSPAALSDAVFSVPPSGLDDTSTIQAAFDAAVNAGPGSTVKLEAGSYCLTSPLIVRGFSGTWIGAGKEQTTLKTCPDVFPVPQNIVPDPAYPADPPFRVLSPIVFIEVAGKPSQDIQIREITIELAGETNPWTRPGLPGDLTIFRPAIQILGRRPTVLDGAISSVSLAVDRIGMIGNAEGSVFGTPYETNIDNGIEILGSLAPGVGVEPVTANVSITRSHFERVAFSAIQTVYCLDCNVTFGGSSKNGNTSSLNFGGAVFASIVGGSSFLVSHNVGATQNGAFFQAVPHAAAPNPGPAQIVVAHNEFDLFPAPINPSYGITLVDIPSAFFGTPVISATIENNTFRQTDIGFGEGSLFGVDNFVASDTVIRNNRFSGHYAVSAIAAGYFDGPPPGIADNLLLKGNNLTGASAGVAPVWLGPYSTNSVVVGGPNSRHVFDQGYGNIATGVNNARGNPPGPRLQDLLGAGSMGQEPSSEYQGFGITSGR</sequence>